<name>A0ABT1UI00_9GAMM</name>
<reference evidence="2 3" key="1">
    <citation type="submission" date="2022-07" db="EMBL/GenBank/DDBJ databases">
        <title>Methylomonas rivi sp. nov., Methylomonas rosea sp. nov., Methylomonas aureus sp. nov. and Methylomonas subterranea sp. nov., four novel methanotrophs isolated from a freshwater creek and the deep terrestrial subsurface.</title>
        <authorList>
            <person name="Abin C."/>
            <person name="Sankaranarayanan K."/>
            <person name="Garner C."/>
            <person name="Sindelar R."/>
            <person name="Kotary K."/>
            <person name="Garner R."/>
            <person name="Barclay S."/>
            <person name="Lawson P."/>
            <person name="Krumholz L."/>
        </authorList>
    </citation>
    <scope>NUCLEOTIDE SEQUENCE [LARGE SCALE GENOMIC DNA]</scope>
    <source>
        <strain evidence="2 3">SURF-1</strain>
    </source>
</reference>
<sequence>MRSQCARSYSVLAALPLVAMFVFGVCRAEVQLKPDPRLTPGDTVTTDIHVVCQLGYAQQAREITETEKRQVFRLYGIGAQNARRYQIDHLISLALGGSNAVRNLWPQSLNTQPYNAYRKDELENKLRELVCAGDLPIRQAQVEISSDWIEAYKKYLGPPPNTAHKPAANARPADAVVRDESAQ</sequence>
<dbReference type="EMBL" id="JANIBM010000008">
    <property type="protein sequence ID" value="MCQ8181310.1"/>
    <property type="molecule type" value="Genomic_DNA"/>
</dbReference>
<proteinExistence type="predicted"/>
<gene>
    <name evidence="2" type="ORF">NP603_09325</name>
</gene>
<evidence type="ECO:0000313" key="3">
    <source>
        <dbReference type="Proteomes" id="UP001524569"/>
    </source>
</evidence>
<protein>
    <submittedName>
        <fullName evidence="2">Uncharacterized protein</fullName>
    </submittedName>
</protein>
<evidence type="ECO:0000313" key="2">
    <source>
        <dbReference type="EMBL" id="MCQ8181310.1"/>
    </source>
</evidence>
<organism evidence="2 3">
    <name type="scientific">Methylomonas aurea</name>
    <dbReference type="NCBI Taxonomy" id="2952224"/>
    <lineage>
        <taxon>Bacteria</taxon>
        <taxon>Pseudomonadati</taxon>
        <taxon>Pseudomonadota</taxon>
        <taxon>Gammaproteobacteria</taxon>
        <taxon>Methylococcales</taxon>
        <taxon>Methylococcaceae</taxon>
        <taxon>Methylomonas</taxon>
    </lineage>
</organism>
<dbReference type="RefSeq" id="WP_256610602.1">
    <property type="nucleotide sequence ID" value="NZ_JANIBM010000008.1"/>
</dbReference>
<accession>A0ABT1UI00</accession>
<evidence type="ECO:0000256" key="1">
    <source>
        <dbReference type="SAM" id="MobiDB-lite"/>
    </source>
</evidence>
<keyword evidence="3" id="KW-1185">Reference proteome</keyword>
<comment type="caution">
    <text evidence="2">The sequence shown here is derived from an EMBL/GenBank/DDBJ whole genome shotgun (WGS) entry which is preliminary data.</text>
</comment>
<feature type="region of interest" description="Disordered" evidence="1">
    <location>
        <begin position="159"/>
        <end position="183"/>
    </location>
</feature>
<dbReference type="Proteomes" id="UP001524569">
    <property type="component" value="Unassembled WGS sequence"/>
</dbReference>